<dbReference type="Pfam" id="PF00113">
    <property type="entry name" value="Enolase_C"/>
    <property type="match status" value="1"/>
</dbReference>
<evidence type="ECO:0000256" key="4">
    <source>
        <dbReference type="ARBA" id="ARBA00023152"/>
    </source>
</evidence>
<dbReference type="Proteomes" id="UP000678393">
    <property type="component" value="Unassembled WGS sequence"/>
</dbReference>
<dbReference type="Gene3D" id="3.30.390.10">
    <property type="entry name" value="Enolase-like, N-terminal domain"/>
    <property type="match status" value="1"/>
</dbReference>
<dbReference type="GO" id="GO:0004634">
    <property type="term" value="F:phosphopyruvate hydratase activity"/>
    <property type="evidence" value="ECO:0007669"/>
    <property type="project" value="UniProtKB-EC"/>
</dbReference>
<dbReference type="GO" id="GO:0006096">
    <property type="term" value="P:glycolytic process"/>
    <property type="evidence" value="ECO:0007669"/>
    <property type="project" value="UniProtKB-KW"/>
</dbReference>
<dbReference type="OrthoDB" id="10009078at2759"/>
<reference evidence="11" key="1">
    <citation type="submission" date="2021-04" db="EMBL/GenBank/DDBJ databases">
        <authorList>
            <consortium name="Molecular Ecology Group"/>
        </authorList>
    </citation>
    <scope>NUCLEOTIDE SEQUENCE</scope>
</reference>
<dbReference type="InterPro" id="IPR020811">
    <property type="entry name" value="Enolase_N"/>
</dbReference>
<dbReference type="SMART" id="SM01192">
    <property type="entry name" value="Enolase_C"/>
    <property type="match status" value="1"/>
</dbReference>
<evidence type="ECO:0000256" key="3">
    <source>
        <dbReference type="ARBA" id="ARBA00012058"/>
    </source>
</evidence>
<comment type="similarity">
    <text evidence="2">Belongs to the enolase family.</text>
</comment>
<dbReference type="GO" id="GO:0000015">
    <property type="term" value="C:phosphopyruvate hydratase complex"/>
    <property type="evidence" value="ECO:0007669"/>
    <property type="project" value="InterPro"/>
</dbReference>
<evidence type="ECO:0000313" key="11">
    <source>
        <dbReference type="EMBL" id="CAG5135034.1"/>
    </source>
</evidence>
<dbReference type="PIRSF" id="PIRSF001400">
    <property type="entry name" value="Enolase"/>
    <property type="match status" value="1"/>
</dbReference>
<organism evidence="11 12">
    <name type="scientific">Candidula unifasciata</name>
    <dbReference type="NCBI Taxonomy" id="100452"/>
    <lineage>
        <taxon>Eukaryota</taxon>
        <taxon>Metazoa</taxon>
        <taxon>Spiralia</taxon>
        <taxon>Lophotrochozoa</taxon>
        <taxon>Mollusca</taxon>
        <taxon>Gastropoda</taxon>
        <taxon>Heterobranchia</taxon>
        <taxon>Euthyneura</taxon>
        <taxon>Panpulmonata</taxon>
        <taxon>Eupulmonata</taxon>
        <taxon>Stylommatophora</taxon>
        <taxon>Helicina</taxon>
        <taxon>Helicoidea</taxon>
        <taxon>Geomitridae</taxon>
        <taxon>Candidula</taxon>
    </lineage>
</organism>
<dbReference type="GO" id="GO:0000287">
    <property type="term" value="F:magnesium ion binding"/>
    <property type="evidence" value="ECO:0007669"/>
    <property type="project" value="InterPro"/>
</dbReference>
<protein>
    <recommendedName>
        <fullName evidence="7">Enolase 4</fullName>
        <ecNumber evidence="3">4.2.1.11</ecNumber>
    </recommendedName>
    <alternativeName>
        <fullName evidence="6">2-phospho-D-glycerate hydro-lyase</fullName>
    </alternativeName>
</protein>
<accession>A0A8S4A157</accession>
<dbReference type="InterPro" id="IPR029017">
    <property type="entry name" value="Enolase-like_N"/>
</dbReference>
<dbReference type="SUPFAM" id="SSF54826">
    <property type="entry name" value="Enolase N-terminal domain-like"/>
    <property type="match status" value="1"/>
</dbReference>
<evidence type="ECO:0000259" key="10">
    <source>
        <dbReference type="SMART" id="SM01193"/>
    </source>
</evidence>
<comment type="catalytic activity">
    <reaction evidence="8">
        <text>(2R)-2-phosphoglycerate = phosphoenolpyruvate + H2O</text>
        <dbReference type="Rhea" id="RHEA:10164"/>
        <dbReference type="ChEBI" id="CHEBI:15377"/>
        <dbReference type="ChEBI" id="CHEBI:58289"/>
        <dbReference type="ChEBI" id="CHEBI:58702"/>
        <dbReference type="EC" id="4.2.1.11"/>
    </reaction>
</comment>
<sequence>MKRRNNLNQKKYYALKEQAMNYYQENKVPEKMELVLNKMFHDKPSDVHGYLVNYFGQFCKPATLNQLTAKPVLDSCGFWTIQTDVYCTVNNLKKYISSTTVSRANIKINSEDQEQTEKLITKSVKAGIILINSELSNKVDGLDPSAQEKIDTEIFVVKILLEEAKRREMRLVTRTRRSTKAPNVVLALMVDRPLETFPEGCEAAAAVSQAVCVCAATSKGIPVYQHIAHLAQQNESENDLRMPIPMVTILESGKSTSGKVICIKEFLLVPEINMPTDKSVEHIQHIFHYVSKQLVTKYGVLGRLVNETGALCPPLENVNQGLDLLLEAVKAVGLTIGEDMYLAINCAGSEFYDYEKGKYETLTGQFKSPDDMVDFWADILQKYPCIVGVIDPFRVEDIEQWMCLCEKVSSQVLVIGDTFFQRPGIINHLEFPVQTSGIVIRFERMNTVSDIISCANKYK</sequence>
<evidence type="ECO:0000256" key="2">
    <source>
        <dbReference type="ARBA" id="ARBA00009604"/>
    </source>
</evidence>
<dbReference type="EMBL" id="CAJHNH020007846">
    <property type="protein sequence ID" value="CAG5135034.1"/>
    <property type="molecule type" value="Genomic_DNA"/>
</dbReference>
<dbReference type="InterPro" id="IPR020810">
    <property type="entry name" value="Enolase_C"/>
</dbReference>
<keyword evidence="5" id="KW-0456">Lyase</keyword>
<evidence type="ECO:0000256" key="5">
    <source>
        <dbReference type="ARBA" id="ARBA00023239"/>
    </source>
</evidence>
<dbReference type="Gene3D" id="3.20.20.120">
    <property type="entry name" value="Enolase-like C-terminal domain"/>
    <property type="match status" value="1"/>
</dbReference>
<evidence type="ECO:0000313" key="12">
    <source>
        <dbReference type="Proteomes" id="UP000678393"/>
    </source>
</evidence>
<evidence type="ECO:0000256" key="7">
    <source>
        <dbReference type="ARBA" id="ARBA00034855"/>
    </source>
</evidence>
<feature type="non-terminal residue" evidence="11">
    <location>
        <position position="459"/>
    </location>
</feature>
<dbReference type="PANTHER" id="PTHR11902">
    <property type="entry name" value="ENOLASE"/>
    <property type="match status" value="1"/>
</dbReference>
<dbReference type="SUPFAM" id="SSF51604">
    <property type="entry name" value="Enolase C-terminal domain-like"/>
    <property type="match status" value="1"/>
</dbReference>
<keyword evidence="12" id="KW-1185">Reference proteome</keyword>
<dbReference type="AlphaFoldDB" id="A0A8S4A157"/>
<feature type="domain" description="Enolase C-terminal TIM barrel" evidence="9">
    <location>
        <begin position="239"/>
        <end position="459"/>
    </location>
</feature>
<dbReference type="InterPro" id="IPR000941">
    <property type="entry name" value="Enolase"/>
</dbReference>
<evidence type="ECO:0000259" key="9">
    <source>
        <dbReference type="SMART" id="SM01192"/>
    </source>
</evidence>
<comment type="caution">
    <text evidence="11">The sequence shown here is derived from an EMBL/GenBank/DDBJ whole genome shotgun (WGS) entry which is preliminary data.</text>
</comment>
<dbReference type="PANTHER" id="PTHR11902:SF30">
    <property type="entry name" value="ENOLASE 4"/>
    <property type="match status" value="1"/>
</dbReference>
<evidence type="ECO:0000256" key="6">
    <source>
        <dbReference type="ARBA" id="ARBA00031125"/>
    </source>
</evidence>
<evidence type="ECO:0000256" key="8">
    <source>
        <dbReference type="ARBA" id="ARBA00048333"/>
    </source>
</evidence>
<name>A0A8S4A157_9EUPU</name>
<evidence type="ECO:0000256" key="1">
    <source>
        <dbReference type="ARBA" id="ARBA00005031"/>
    </source>
</evidence>
<keyword evidence="4" id="KW-0324">Glycolysis</keyword>
<dbReference type="InterPro" id="IPR036849">
    <property type="entry name" value="Enolase-like_C_sf"/>
</dbReference>
<dbReference type="SMART" id="SM01193">
    <property type="entry name" value="Enolase_N"/>
    <property type="match status" value="1"/>
</dbReference>
<proteinExistence type="inferred from homology"/>
<gene>
    <name evidence="11" type="ORF">CUNI_LOCUS20592</name>
</gene>
<comment type="pathway">
    <text evidence="1">Carbohydrate degradation; glycolysis; pyruvate from D-glyceraldehyde 3-phosphate: step 4/5.</text>
</comment>
<dbReference type="EC" id="4.2.1.11" evidence="3"/>
<dbReference type="InterPro" id="IPR047500">
    <property type="entry name" value="DD_ENO4"/>
</dbReference>
<feature type="domain" description="Enolase N-terminal" evidence="10">
    <location>
        <begin position="64"/>
        <end position="227"/>
    </location>
</feature>
<dbReference type="CDD" id="cd22974">
    <property type="entry name" value="DD_ENO4"/>
    <property type="match status" value="1"/>
</dbReference>